<dbReference type="SMART" id="SM00248">
    <property type="entry name" value="ANK"/>
    <property type="match status" value="3"/>
</dbReference>
<dbReference type="InterPro" id="IPR036770">
    <property type="entry name" value="Ankyrin_rpt-contain_sf"/>
</dbReference>
<dbReference type="Proteomes" id="UP000316304">
    <property type="component" value="Unassembled WGS sequence"/>
</dbReference>
<evidence type="ECO:0000256" key="1">
    <source>
        <dbReference type="PROSITE-ProRule" id="PRU00023"/>
    </source>
</evidence>
<dbReference type="Gene3D" id="1.25.40.20">
    <property type="entry name" value="Ankyrin repeat-containing domain"/>
    <property type="match status" value="1"/>
</dbReference>
<protein>
    <submittedName>
        <fullName evidence="3">Ankyrin repeats (3 copies)</fullName>
    </submittedName>
</protein>
<keyword evidence="1" id="KW-0040">ANK repeat</keyword>
<dbReference type="PANTHER" id="PTHR24183">
    <property type="entry name" value="FIBRONECTIN TYPE 3 AND ANKYRIN REPEAT DOMAINS PROTEIN 1"/>
    <property type="match status" value="1"/>
</dbReference>
<feature type="repeat" description="ANK" evidence="1">
    <location>
        <begin position="131"/>
        <end position="163"/>
    </location>
</feature>
<dbReference type="AlphaFoldDB" id="A0A5C6BG98"/>
<dbReference type="EMBL" id="SJPT01000020">
    <property type="protein sequence ID" value="TWU10289.1"/>
    <property type="molecule type" value="Genomic_DNA"/>
</dbReference>
<evidence type="ECO:0000256" key="2">
    <source>
        <dbReference type="SAM" id="MobiDB-lite"/>
    </source>
</evidence>
<sequence length="209" mass="23101">MSIATKSRQTHTLFVTWDTIDRSQSQTADNHGIHTERGLQPNLKWTTLLSPPGDAGRSTIKMTIPDDIESDISQAIELDDANALRQTIESSNLIGHEDLGVWLTLAANLGSLNTMHVLLDSGANVRWKNEDGETAFSFACVCDQFDAARLLHEHGADINSVDSSGGTPLDWAVCRARPAFREWLKSVGGNRNSDHEEWPWPPRTHSCDT</sequence>
<gene>
    <name evidence="3" type="ORF">Pla52o_57450</name>
</gene>
<organism evidence="3 4">
    <name type="scientific">Novipirellula galeiformis</name>
    <dbReference type="NCBI Taxonomy" id="2528004"/>
    <lineage>
        <taxon>Bacteria</taxon>
        <taxon>Pseudomonadati</taxon>
        <taxon>Planctomycetota</taxon>
        <taxon>Planctomycetia</taxon>
        <taxon>Pirellulales</taxon>
        <taxon>Pirellulaceae</taxon>
        <taxon>Novipirellula</taxon>
    </lineage>
</organism>
<proteinExistence type="predicted"/>
<name>A0A5C6BG98_9BACT</name>
<comment type="caution">
    <text evidence="3">The sequence shown here is derived from an EMBL/GenBank/DDBJ whole genome shotgun (WGS) entry which is preliminary data.</text>
</comment>
<evidence type="ECO:0000313" key="4">
    <source>
        <dbReference type="Proteomes" id="UP000316304"/>
    </source>
</evidence>
<dbReference type="Pfam" id="PF12796">
    <property type="entry name" value="Ank_2"/>
    <property type="match status" value="1"/>
</dbReference>
<dbReference type="PROSITE" id="PS50297">
    <property type="entry name" value="ANK_REP_REGION"/>
    <property type="match status" value="1"/>
</dbReference>
<accession>A0A5C6BG98</accession>
<keyword evidence="4" id="KW-1185">Reference proteome</keyword>
<feature type="region of interest" description="Disordered" evidence="2">
    <location>
        <begin position="188"/>
        <end position="209"/>
    </location>
</feature>
<dbReference type="SUPFAM" id="SSF48403">
    <property type="entry name" value="Ankyrin repeat"/>
    <property type="match status" value="1"/>
</dbReference>
<dbReference type="PANTHER" id="PTHR24183:SF1">
    <property type="entry name" value="FIBRONECTIN TYPE 3 AND ANKYRIN REPEAT DOMAINS PROTEIN 1"/>
    <property type="match status" value="1"/>
</dbReference>
<dbReference type="PROSITE" id="PS50088">
    <property type="entry name" value="ANK_REPEAT"/>
    <property type="match status" value="1"/>
</dbReference>
<reference evidence="3 4" key="1">
    <citation type="submission" date="2019-02" db="EMBL/GenBank/DDBJ databases">
        <title>Deep-cultivation of Planctomycetes and their phenomic and genomic characterization uncovers novel biology.</title>
        <authorList>
            <person name="Wiegand S."/>
            <person name="Jogler M."/>
            <person name="Boedeker C."/>
            <person name="Pinto D."/>
            <person name="Vollmers J."/>
            <person name="Rivas-Marin E."/>
            <person name="Kohn T."/>
            <person name="Peeters S.H."/>
            <person name="Heuer A."/>
            <person name="Rast P."/>
            <person name="Oberbeckmann S."/>
            <person name="Bunk B."/>
            <person name="Jeske O."/>
            <person name="Meyerdierks A."/>
            <person name="Storesund J.E."/>
            <person name="Kallscheuer N."/>
            <person name="Luecker S."/>
            <person name="Lage O.M."/>
            <person name="Pohl T."/>
            <person name="Merkel B.J."/>
            <person name="Hornburger P."/>
            <person name="Mueller R.-W."/>
            <person name="Bruemmer F."/>
            <person name="Labrenz M."/>
            <person name="Spormann A.M."/>
            <person name="Op Den Camp H."/>
            <person name="Overmann J."/>
            <person name="Amann R."/>
            <person name="Jetten M.S.M."/>
            <person name="Mascher T."/>
            <person name="Medema M.H."/>
            <person name="Devos D.P."/>
            <person name="Kaster A.-K."/>
            <person name="Ovreas L."/>
            <person name="Rohde M."/>
            <person name="Galperin M.Y."/>
            <person name="Jogler C."/>
        </authorList>
    </citation>
    <scope>NUCLEOTIDE SEQUENCE [LARGE SCALE GENOMIC DNA]</scope>
    <source>
        <strain evidence="3 4">Pla52o</strain>
    </source>
</reference>
<dbReference type="InterPro" id="IPR002110">
    <property type="entry name" value="Ankyrin_rpt"/>
</dbReference>
<evidence type="ECO:0000313" key="3">
    <source>
        <dbReference type="EMBL" id="TWU10289.1"/>
    </source>
</evidence>